<evidence type="ECO:0000313" key="4">
    <source>
        <dbReference type="Proteomes" id="UP001620626"/>
    </source>
</evidence>
<comment type="caution">
    <text evidence="3">The sequence shown here is derived from an EMBL/GenBank/DDBJ whole genome shotgun (WGS) entry which is preliminary data.</text>
</comment>
<accession>A0ABD2M3E2</accession>
<dbReference type="Proteomes" id="UP001620626">
    <property type="component" value="Unassembled WGS sequence"/>
</dbReference>
<dbReference type="Gene3D" id="2.60.98.50">
    <property type="match status" value="1"/>
</dbReference>
<keyword evidence="4" id="KW-1185">Reference proteome</keyword>
<dbReference type="AlphaFoldDB" id="A0ABD2M3E2"/>
<keyword evidence="1" id="KW-0732">Signal</keyword>
<feature type="chain" id="PRO_5044770097" description="Phlebovirus glycoprotein G2 fusion domain-containing protein" evidence="1">
    <location>
        <begin position="17"/>
        <end position="214"/>
    </location>
</feature>
<dbReference type="Pfam" id="PF07245">
    <property type="entry name" value="Phlebovirus_G2"/>
    <property type="match status" value="1"/>
</dbReference>
<name>A0ABD2M3E2_9BILA</name>
<evidence type="ECO:0000256" key="1">
    <source>
        <dbReference type="SAM" id="SignalP"/>
    </source>
</evidence>
<protein>
    <recommendedName>
        <fullName evidence="2">Phlebovirus glycoprotein G2 fusion domain-containing protein</fullName>
    </recommendedName>
</protein>
<organism evidence="3 4">
    <name type="scientific">Heterodera trifolii</name>
    <dbReference type="NCBI Taxonomy" id="157864"/>
    <lineage>
        <taxon>Eukaryota</taxon>
        <taxon>Metazoa</taxon>
        <taxon>Ecdysozoa</taxon>
        <taxon>Nematoda</taxon>
        <taxon>Chromadorea</taxon>
        <taxon>Rhabditida</taxon>
        <taxon>Tylenchina</taxon>
        <taxon>Tylenchomorpha</taxon>
        <taxon>Tylenchoidea</taxon>
        <taxon>Heteroderidae</taxon>
        <taxon>Heteroderinae</taxon>
        <taxon>Heterodera</taxon>
    </lineage>
</organism>
<feature type="signal peptide" evidence="1">
    <location>
        <begin position="1"/>
        <end position="16"/>
    </location>
</feature>
<feature type="domain" description="Phlebovirus glycoprotein G2 fusion" evidence="2">
    <location>
        <begin position="16"/>
        <end position="132"/>
    </location>
</feature>
<sequence>MLVVVFLPFVHGGIETVAIMAKSESCLNNGTTKMCQAKGSVTLALLPAGQPNVLSIKTDDGLILGTLQVILKGLSLECQAFTKAWKRSYEIASLASKRCPSAGSCVGDFCAKVRPSTAIRELRETEMFPGTVSASTARLFGETNVSSPPVLVSSTSGLPNHAHQPFTKSSDATLGSLASIFNFASTLPLEEVPQSKLCFFQVVCSNGTTSAFQQ</sequence>
<dbReference type="InterPro" id="IPR009878">
    <property type="entry name" value="Phlebovirus_G2_fusion"/>
</dbReference>
<evidence type="ECO:0000259" key="2">
    <source>
        <dbReference type="Pfam" id="PF07245"/>
    </source>
</evidence>
<evidence type="ECO:0000313" key="3">
    <source>
        <dbReference type="EMBL" id="KAL3121270.1"/>
    </source>
</evidence>
<proteinExistence type="predicted"/>
<reference evidence="3 4" key="1">
    <citation type="submission" date="2024-10" db="EMBL/GenBank/DDBJ databases">
        <authorList>
            <person name="Kim D."/>
        </authorList>
    </citation>
    <scope>NUCLEOTIDE SEQUENCE [LARGE SCALE GENOMIC DNA]</scope>
    <source>
        <strain evidence="3">BH-2024</strain>
    </source>
</reference>
<dbReference type="EMBL" id="JBICBT010000191">
    <property type="protein sequence ID" value="KAL3121270.1"/>
    <property type="molecule type" value="Genomic_DNA"/>
</dbReference>
<gene>
    <name evidence="3" type="ORF">niasHT_008252</name>
</gene>